<protein>
    <recommendedName>
        <fullName evidence="1">SAF domain-containing protein</fullName>
    </recommendedName>
</protein>
<proteinExistence type="predicted"/>
<sequence length="204" mass="21196">MSSRPPMRAVLWRWRRLLTAAILALCLALVVSAIGSSGRVLPTELLVASSDLPAGHRLTEDDVRKVPAPAGVVPEDQAIDMASGQRLAISLPEGTPITQSMLIGPTLVDGLPEGTVIVPVYLSTPAELTPAGSKVDLWSSDETGTAILAATDATILAFSEVDASSGFLSTGDNLTYAYVAIDAEQATLVLGISARTPLLAVLHS</sequence>
<dbReference type="AlphaFoldDB" id="A0A3S9PZR4"/>
<feature type="domain" description="SAF" evidence="1">
    <location>
        <begin position="43"/>
        <end position="103"/>
    </location>
</feature>
<dbReference type="EMBL" id="CP034593">
    <property type="protein sequence ID" value="AZQ77824.1"/>
    <property type="molecule type" value="Genomic_DNA"/>
</dbReference>
<dbReference type="InterPro" id="IPR036732">
    <property type="entry name" value="AFP_Neu5c_C_sf"/>
</dbReference>
<reference evidence="2 3" key="1">
    <citation type="submission" date="2018-12" db="EMBL/GenBank/DDBJ databases">
        <title>Complete genome sequence of Flaviflexus sp. H23T48.</title>
        <authorList>
            <person name="Bae J.-W."/>
            <person name="Lee J.-Y."/>
        </authorList>
    </citation>
    <scope>NUCLEOTIDE SEQUENCE [LARGE SCALE GENOMIC DNA]</scope>
    <source>
        <strain evidence="2 3">H23T48</strain>
    </source>
</reference>
<dbReference type="Proteomes" id="UP000280344">
    <property type="component" value="Chromosome"/>
</dbReference>
<evidence type="ECO:0000313" key="3">
    <source>
        <dbReference type="Proteomes" id="UP000280344"/>
    </source>
</evidence>
<accession>A0A3S9PZR4</accession>
<evidence type="ECO:0000313" key="2">
    <source>
        <dbReference type="EMBL" id="AZQ77824.1"/>
    </source>
</evidence>
<dbReference type="CDD" id="cd11614">
    <property type="entry name" value="SAF_CpaB_FlgA_like"/>
    <property type="match status" value="1"/>
</dbReference>
<dbReference type="RefSeq" id="WP_126704627.1">
    <property type="nucleotide sequence ID" value="NZ_CP034593.1"/>
</dbReference>
<organism evidence="2 3">
    <name type="scientific">Flaviflexus ciconiae</name>
    <dbReference type="NCBI Taxonomy" id="2496867"/>
    <lineage>
        <taxon>Bacteria</taxon>
        <taxon>Bacillati</taxon>
        <taxon>Actinomycetota</taxon>
        <taxon>Actinomycetes</taxon>
        <taxon>Actinomycetales</taxon>
        <taxon>Actinomycetaceae</taxon>
        <taxon>Flaviflexus</taxon>
    </lineage>
</organism>
<gene>
    <name evidence="2" type="ORF">EJ997_11215</name>
</gene>
<evidence type="ECO:0000259" key="1">
    <source>
        <dbReference type="SMART" id="SM00858"/>
    </source>
</evidence>
<keyword evidence="3" id="KW-1185">Reference proteome</keyword>
<dbReference type="SMART" id="SM00858">
    <property type="entry name" value="SAF"/>
    <property type="match status" value="1"/>
</dbReference>
<name>A0A3S9PZR4_9ACTO</name>
<dbReference type="OrthoDB" id="3267937at2"/>
<dbReference type="KEGG" id="flh:EJ997_11215"/>
<dbReference type="InterPro" id="IPR013974">
    <property type="entry name" value="SAF"/>
</dbReference>
<dbReference type="Pfam" id="PF08666">
    <property type="entry name" value="SAF"/>
    <property type="match status" value="1"/>
</dbReference>
<dbReference type="SUPFAM" id="SSF51269">
    <property type="entry name" value="AFP III-like domain"/>
    <property type="match status" value="1"/>
</dbReference>